<keyword evidence="2" id="KW-1185">Reference proteome</keyword>
<proteinExistence type="predicted"/>
<dbReference type="Proteomes" id="UP000717328">
    <property type="component" value="Unassembled WGS sequence"/>
</dbReference>
<reference evidence="1" key="2">
    <citation type="submission" date="2021-10" db="EMBL/GenBank/DDBJ databases">
        <title>Phylogenomics reveals ancestral predisposition of the termite-cultivated fungus Termitomyces towards a domesticated lifestyle.</title>
        <authorList>
            <person name="Auxier B."/>
            <person name="Grum-Grzhimaylo A."/>
            <person name="Cardenas M.E."/>
            <person name="Lodge J.D."/>
            <person name="Laessoe T."/>
            <person name="Pedersen O."/>
            <person name="Smith M.E."/>
            <person name="Kuyper T.W."/>
            <person name="Franco-Molano E.A."/>
            <person name="Baroni T.J."/>
            <person name="Aanen D.K."/>
        </authorList>
    </citation>
    <scope>NUCLEOTIDE SEQUENCE</scope>
    <source>
        <strain evidence="1">D49</strain>
    </source>
</reference>
<reference evidence="1" key="1">
    <citation type="submission" date="2021-02" db="EMBL/GenBank/DDBJ databases">
        <authorList>
            <person name="Nieuwenhuis M."/>
            <person name="Van De Peppel L.J.J."/>
        </authorList>
    </citation>
    <scope>NUCLEOTIDE SEQUENCE</scope>
    <source>
        <strain evidence="1">D49</strain>
    </source>
</reference>
<dbReference type="OrthoDB" id="3049838at2759"/>
<evidence type="ECO:0000313" key="1">
    <source>
        <dbReference type="EMBL" id="KAG5649932.1"/>
    </source>
</evidence>
<evidence type="ECO:0008006" key="3">
    <source>
        <dbReference type="Google" id="ProtNLM"/>
    </source>
</evidence>
<sequence>MSVRLVKVRDSKSLPDLKPRSAAAIERIPMEIWYHILSFIPEHYRRFLRGVNRFLHEIALDEMYKEIRLTTRNATNFVRADRNQILRHRVRHISIQPEFFPETLYPPFIPTVPVRKSRLCFPSFFKKWYARKSRVWKCPYPTPENNLDELEIAGESLAGFSKLKQVNITIYSVDPSPSFSPFLKTLWVTRGHLLQTLSVNLTPEKMAIVLDPTMATELSCLTTFELRFRDSHIPDYRYYNRPIIRSTLLPFAQALRETLTSLTIYPCSQTYLGEFFKAVGNFPELKKLNLGILICEHAYAMEEWEPPMNFVDRHGASVEDLTIHKALPGESTHSPWVHHRFAHHFLPAVRRLCIDVYYMRHGSGISRKARRTPTNPEMLRALHTLVFADVVLDQDKVRENLPISGKFLRRLELTVDYITAKFMNALVATTPQLEELRLQYQYTMEEQSRTPFSTEMEMERVTGYPDWKIRYLRIALHSEKCPEGHASEEWMQLIA</sequence>
<feature type="non-terminal residue" evidence="1">
    <location>
        <position position="495"/>
    </location>
</feature>
<dbReference type="InterPro" id="IPR036047">
    <property type="entry name" value="F-box-like_dom_sf"/>
</dbReference>
<evidence type="ECO:0000313" key="2">
    <source>
        <dbReference type="Proteomes" id="UP000717328"/>
    </source>
</evidence>
<accession>A0A9P7GN19</accession>
<protein>
    <recommendedName>
        <fullName evidence="3">F-box domain-containing protein</fullName>
    </recommendedName>
</protein>
<gene>
    <name evidence="1" type="ORF">H0H81_001412</name>
</gene>
<comment type="caution">
    <text evidence="1">The sequence shown here is derived from an EMBL/GenBank/DDBJ whole genome shotgun (WGS) entry which is preliminary data.</text>
</comment>
<name>A0A9P7GN19_9AGAR</name>
<dbReference type="AlphaFoldDB" id="A0A9P7GN19"/>
<organism evidence="1 2">
    <name type="scientific">Sphagnurus paluster</name>
    <dbReference type="NCBI Taxonomy" id="117069"/>
    <lineage>
        <taxon>Eukaryota</taxon>
        <taxon>Fungi</taxon>
        <taxon>Dikarya</taxon>
        <taxon>Basidiomycota</taxon>
        <taxon>Agaricomycotina</taxon>
        <taxon>Agaricomycetes</taxon>
        <taxon>Agaricomycetidae</taxon>
        <taxon>Agaricales</taxon>
        <taxon>Tricholomatineae</taxon>
        <taxon>Lyophyllaceae</taxon>
        <taxon>Sphagnurus</taxon>
    </lineage>
</organism>
<dbReference type="SUPFAM" id="SSF81383">
    <property type="entry name" value="F-box domain"/>
    <property type="match status" value="1"/>
</dbReference>
<dbReference type="EMBL" id="JABCKI010000629">
    <property type="protein sequence ID" value="KAG5649932.1"/>
    <property type="molecule type" value="Genomic_DNA"/>
</dbReference>